<dbReference type="EMBL" id="BMJV01000003">
    <property type="protein sequence ID" value="GGG70675.1"/>
    <property type="molecule type" value="Genomic_DNA"/>
</dbReference>
<dbReference type="PROSITE" id="PS51704">
    <property type="entry name" value="GP_PDE"/>
    <property type="match status" value="1"/>
</dbReference>
<comment type="similarity">
    <text evidence="1">Belongs to the heat shock protein 70 family.</text>
</comment>
<gene>
    <name evidence="3" type="ORF">GCM10011415_17920</name>
</gene>
<reference evidence="3" key="1">
    <citation type="journal article" date="2014" name="Int. J. Syst. Evol. Microbiol.">
        <title>Complete genome sequence of Corynebacterium casei LMG S-19264T (=DSM 44701T), isolated from a smear-ripened cheese.</title>
        <authorList>
            <consortium name="US DOE Joint Genome Institute (JGI-PGF)"/>
            <person name="Walter F."/>
            <person name="Albersmeier A."/>
            <person name="Kalinowski J."/>
            <person name="Ruckert C."/>
        </authorList>
    </citation>
    <scope>NUCLEOTIDE SEQUENCE</scope>
    <source>
        <strain evidence="3">CGMCC 1.15762</strain>
    </source>
</reference>
<dbReference type="RefSeq" id="WP_188789882.1">
    <property type="nucleotide sequence ID" value="NZ_BMJV01000003.1"/>
</dbReference>
<dbReference type="InterPro" id="IPR030395">
    <property type="entry name" value="GP_PDE_dom"/>
</dbReference>
<evidence type="ECO:0000313" key="3">
    <source>
        <dbReference type="EMBL" id="GGG70675.1"/>
    </source>
</evidence>
<dbReference type="GO" id="GO:0006629">
    <property type="term" value="P:lipid metabolic process"/>
    <property type="evidence" value="ECO:0007669"/>
    <property type="project" value="InterPro"/>
</dbReference>
<protein>
    <submittedName>
        <fullName evidence="3">Phosphodiesterase</fullName>
    </submittedName>
</protein>
<keyword evidence="4" id="KW-1185">Reference proteome</keyword>
<dbReference type="PROSITE" id="PS01036">
    <property type="entry name" value="HSP70_3"/>
    <property type="match status" value="1"/>
</dbReference>
<dbReference type="AlphaFoldDB" id="A0A8J2ZJ26"/>
<dbReference type="Gene3D" id="3.20.20.190">
    <property type="entry name" value="Phosphatidylinositol (PI) phosphodiesterase"/>
    <property type="match status" value="1"/>
</dbReference>
<comment type="caution">
    <text evidence="3">The sequence shown here is derived from an EMBL/GenBank/DDBJ whole genome shotgun (WGS) entry which is preliminary data.</text>
</comment>
<evidence type="ECO:0000313" key="4">
    <source>
        <dbReference type="Proteomes" id="UP000617145"/>
    </source>
</evidence>
<dbReference type="Pfam" id="PF03009">
    <property type="entry name" value="GDPD"/>
    <property type="match status" value="1"/>
</dbReference>
<dbReference type="InterPro" id="IPR018181">
    <property type="entry name" value="Heat_shock_70_CS"/>
</dbReference>
<name>A0A8J2ZJ26_9RHOB</name>
<dbReference type="GO" id="GO:0008081">
    <property type="term" value="F:phosphoric diester hydrolase activity"/>
    <property type="evidence" value="ECO:0007669"/>
    <property type="project" value="InterPro"/>
</dbReference>
<evidence type="ECO:0000259" key="2">
    <source>
        <dbReference type="PROSITE" id="PS51704"/>
    </source>
</evidence>
<dbReference type="PANTHER" id="PTHR46211:SF1">
    <property type="entry name" value="GLYCEROPHOSPHODIESTER PHOSPHODIESTERASE, CYTOPLASMIC"/>
    <property type="match status" value="1"/>
</dbReference>
<reference evidence="3" key="2">
    <citation type="submission" date="2020-09" db="EMBL/GenBank/DDBJ databases">
        <authorList>
            <person name="Sun Q."/>
            <person name="Zhou Y."/>
        </authorList>
    </citation>
    <scope>NUCLEOTIDE SEQUENCE</scope>
    <source>
        <strain evidence="3">CGMCC 1.15762</strain>
    </source>
</reference>
<sequence>MTPLPAAFLERPIAHRAYHDLSRGRPENSLEAIGAAVEAGYGIEIDLQLSGDGQAMVFHDYDLERLTLAVGAVKDRSAADLSKIVLRGGTTGVPTLREVLKLVDGRVPLLIEVKDQDGALGSNVGPLEAATVAALTGYRGPVALMSFNPHAMVALEQLAPDLPRGLTTCAYTEDDFPELSHSHRERLRGIPDFDRVGASFISHHWNDLDRPRVAELKAAGHPVLCWTIRTPEQEATARAVADNITFEGYIA</sequence>
<dbReference type="Proteomes" id="UP000617145">
    <property type="component" value="Unassembled WGS sequence"/>
</dbReference>
<dbReference type="PANTHER" id="PTHR46211">
    <property type="entry name" value="GLYCEROPHOSPHORYL DIESTER PHOSPHODIESTERASE"/>
    <property type="match status" value="1"/>
</dbReference>
<proteinExistence type="inferred from homology"/>
<dbReference type="InterPro" id="IPR017946">
    <property type="entry name" value="PLC-like_Pdiesterase_TIM-brl"/>
</dbReference>
<accession>A0A8J2ZJ26</accession>
<dbReference type="SUPFAM" id="SSF51695">
    <property type="entry name" value="PLC-like phosphodiesterases"/>
    <property type="match status" value="1"/>
</dbReference>
<feature type="domain" description="GP-PDE" evidence="2">
    <location>
        <begin position="10"/>
        <end position="251"/>
    </location>
</feature>
<organism evidence="3 4">
    <name type="scientific">Salipiger pallidus</name>
    <dbReference type="NCBI Taxonomy" id="1775170"/>
    <lineage>
        <taxon>Bacteria</taxon>
        <taxon>Pseudomonadati</taxon>
        <taxon>Pseudomonadota</taxon>
        <taxon>Alphaproteobacteria</taxon>
        <taxon>Rhodobacterales</taxon>
        <taxon>Roseobacteraceae</taxon>
        <taxon>Salipiger</taxon>
    </lineage>
</organism>
<evidence type="ECO:0000256" key="1">
    <source>
        <dbReference type="ARBA" id="ARBA00007381"/>
    </source>
</evidence>